<proteinExistence type="inferred from homology"/>
<dbReference type="GO" id="GO:0020037">
    <property type="term" value="F:heme binding"/>
    <property type="evidence" value="ECO:0007669"/>
    <property type="project" value="InterPro"/>
</dbReference>
<dbReference type="STRING" id="1182542.W9Z4L6"/>
<dbReference type="AlphaFoldDB" id="W9Z4L6"/>
<evidence type="ECO:0000256" key="5">
    <source>
        <dbReference type="PIRSR" id="PIRSR602403-1"/>
    </source>
</evidence>
<dbReference type="InterPro" id="IPR036396">
    <property type="entry name" value="Cyt_P450_sf"/>
</dbReference>
<dbReference type="InterPro" id="IPR053007">
    <property type="entry name" value="CYP450_monoxygenase_sec-met"/>
</dbReference>
<evidence type="ECO:0000313" key="7">
    <source>
        <dbReference type="Proteomes" id="UP000019478"/>
    </source>
</evidence>
<dbReference type="GO" id="GO:0016705">
    <property type="term" value="F:oxidoreductase activity, acting on paired donors, with incorporation or reduction of molecular oxygen"/>
    <property type="evidence" value="ECO:0007669"/>
    <property type="project" value="InterPro"/>
</dbReference>
<reference evidence="6 7" key="1">
    <citation type="submission" date="2013-03" db="EMBL/GenBank/DDBJ databases">
        <title>The Genome Sequence of Capronia epimyces CBS 606.96.</title>
        <authorList>
            <consortium name="The Broad Institute Genomics Platform"/>
            <person name="Cuomo C."/>
            <person name="de Hoog S."/>
            <person name="Gorbushina A."/>
            <person name="Walker B."/>
            <person name="Young S.K."/>
            <person name="Zeng Q."/>
            <person name="Gargeya S."/>
            <person name="Fitzgerald M."/>
            <person name="Haas B."/>
            <person name="Abouelleil A."/>
            <person name="Allen A.W."/>
            <person name="Alvarado L."/>
            <person name="Arachchi H.M."/>
            <person name="Berlin A.M."/>
            <person name="Chapman S.B."/>
            <person name="Gainer-Dewar J."/>
            <person name="Goldberg J."/>
            <person name="Griggs A."/>
            <person name="Gujja S."/>
            <person name="Hansen M."/>
            <person name="Howarth C."/>
            <person name="Imamovic A."/>
            <person name="Ireland A."/>
            <person name="Larimer J."/>
            <person name="McCowan C."/>
            <person name="Murphy C."/>
            <person name="Pearson M."/>
            <person name="Poon T.W."/>
            <person name="Priest M."/>
            <person name="Roberts A."/>
            <person name="Saif S."/>
            <person name="Shea T."/>
            <person name="Sisk P."/>
            <person name="Sykes S."/>
            <person name="Wortman J."/>
            <person name="Nusbaum C."/>
            <person name="Birren B."/>
        </authorList>
    </citation>
    <scope>NUCLEOTIDE SEQUENCE [LARGE SCALE GENOMIC DNA]</scope>
    <source>
        <strain evidence="6 7">CBS 606.96</strain>
    </source>
</reference>
<gene>
    <name evidence="6" type="ORF">A1O3_02496</name>
</gene>
<dbReference type="PANTHER" id="PTHR47582:SF1">
    <property type="entry name" value="P450, PUTATIVE (EUROFUNG)-RELATED"/>
    <property type="match status" value="1"/>
</dbReference>
<accession>W9Z4L6</accession>
<dbReference type="GO" id="GO:0004497">
    <property type="term" value="F:monooxygenase activity"/>
    <property type="evidence" value="ECO:0007669"/>
    <property type="project" value="InterPro"/>
</dbReference>
<evidence type="ECO:0000313" key="6">
    <source>
        <dbReference type="EMBL" id="EXJ89429.1"/>
    </source>
</evidence>
<dbReference type="InterPro" id="IPR002403">
    <property type="entry name" value="Cyt_P450_E_grp-IV"/>
</dbReference>
<dbReference type="PANTHER" id="PTHR47582">
    <property type="entry name" value="P450, PUTATIVE (EUROFUNG)-RELATED"/>
    <property type="match status" value="1"/>
</dbReference>
<dbReference type="HOGENOM" id="CLU_018012_4_2_1"/>
<dbReference type="GO" id="GO:0005506">
    <property type="term" value="F:iron ion binding"/>
    <property type="evidence" value="ECO:0007669"/>
    <property type="project" value="InterPro"/>
</dbReference>
<dbReference type="GeneID" id="19166626"/>
<dbReference type="Pfam" id="PF00067">
    <property type="entry name" value="p450"/>
    <property type="match status" value="1"/>
</dbReference>
<keyword evidence="7" id="KW-1185">Reference proteome</keyword>
<dbReference type="Gene3D" id="1.10.630.10">
    <property type="entry name" value="Cytochrome P450"/>
    <property type="match status" value="1"/>
</dbReference>
<dbReference type="eggNOG" id="KOG0684">
    <property type="taxonomic scope" value="Eukaryota"/>
</dbReference>
<keyword evidence="5" id="KW-0349">Heme</keyword>
<dbReference type="EMBL" id="AMGY01000002">
    <property type="protein sequence ID" value="EXJ89429.1"/>
    <property type="molecule type" value="Genomic_DNA"/>
</dbReference>
<comment type="cofactor">
    <cofactor evidence="1 5">
        <name>heme</name>
        <dbReference type="ChEBI" id="CHEBI:30413"/>
    </cofactor>
</comment>
<evidence type="ECO:0008006" key="8">
    <source>
        <dbReference type="Google" id="ProtNLM"/>
    </source>
</evidence>
<keyword evidence="3 5" id="KW-0479">Metal-binding</keyword>
<protein>
    <recommendedName>
        <fullName evidence="8">Cytochrome P450 oxidoreductase</fullName>
    </recommendedName>
</protein>
<comment type="similarity">
    <text evidence="2">Belongs to the cytochrome P450 family.</text>
</comment>
<evidence type="ECO:0000256" key="1">
    <source>
        <dbReference type="ARBA" id="ARBA00001971"/>
    </source>
</evidence>
<evidence type="ECO:0000256" key="3">
    <source>
        <dbReference type="ARBA" id="ARBA00022723"/>
    </source>
</evidence>
<organism evidence="6 7">
    <name type="scientific">Capronia epimyces CBS 606.96</name>
    <dbReference type="NCBI Taxonomy" id="1182542"/>
    <lineage>
        <taxon>Eukaryota</taxon>
        <taxon>Fungi</taxon>
        <taxon>Dikarya</taxon>
        <taxon>Ascomycota</taxon>
        <taxon>Pezizomycotina</taxon>
        <taxon>Eurotiomycetes</taxon>
        <taxon>Chaetothyriomycetidae</taxon>
        <taxon>Chaetothyriales</taxon>
        <taxon>Herpotrichiellaceae</taxon>
        <taxon>Capronia</taxon>
    </lineage>
</organism>
<feature type="binding site" description="axial binding residue" evidence="5">
    <location>
        <position position="444"/>
    </location>
    <ligand>
        <name>heme</name>
        <dbReference type="ChEBI" id="CHEBI:30413"/>
    </ligand>
    <ligandPart>
        <name>Fe</name>
        <dbReference type="ChEBI" id="CHEBI:18248"/>
    </ligandPart>
</feature>
<sequence>MDSVISVLVRTGIGLASVLLLAIVVEKAFSARLDPREPPLLPSKLPVIGHLIGFLRYGSAYYMQLCRNNDLPIYTINMPNGKTYVAGSTQIVTVIQRNAKTLSFDPILTIVAERLGGITGRHLHILREIESGGDGAHRKLVHAMSPSLTGRGLDMMNTPMLKDLEGFLNELEGQHVAFDLWKWTRHVISISSTDAVYGPENPYRIDNDQYEANFWTYESNLTMLLVNVYPQYTARESYRQREWLAERMIDYYRRGAWKRGSLMVQNRCQTGLDNQVPIEAIARLEVPGGTGILSNTVPTAFWTLVNILSRQTLLAEVRQEVEKVFTVEKQPDADAGAGAKEVWTLDAAELRTKCPLLFSIYQETLRTRASFASPRYVLEDTVLEGRYLLKKGSILQIPSASLHNERSQWGDGAQDFDPYRFTQKSMVKRSPVAFRVFGGAPALCPGRHFATVEVLCFVGMVVTRYDLSPASASASTSATAVEPWILPPPNYGNMAASILPPLGDIAVKVSTRKGYEGRKWQYKVTSLSSEEESLFALASEGVENAQDSLTRAGVGLWK</sequence>
<name>W9Z4L6_9EURO</name>
<dbReference type="OrthoDB" id="3366823at2759"/>
<dbReference type="Proteomes" id="UP000019478">
    <property type="component" value="Unassembled WGS sequence"/>
</dbReference>
<comment type="caution">
    <text evidence="6">The sequence shown here is derived from an EMBL/GenBank/DDBJ whole genome shotgun (WGS) entry which is preliminary data.</text>
</comment>
<evidence type="ECO:0000256" key="4">
    <source>
        <dbReference type="ARBA" id="ARBA00023004"/>
    </source>
</evidence>
<dbReference type="SUPFAM" id="SSF48264">
    <property type="entry name" value="Cytochrome P450"/>
    <property type="match status" value="1"/>
</dbReference>
<dbReference type="PRINTS" id="PR00465">
    <property type="entry name" value="EP450IV"/>
</dbReference>
<evidence type="ECO:0000256" key="2">
    <source>
        <dbReference type="ARBA" id="ARBA00010617"/>
    </source>
</evidence>
<dbReference type="RefSeq" id="XP_007730826.1">
    <property type="nucleotide sequence ID" value="XM_007732636.1"/>
</dbReference>
<dbReference type="CDD" id="cd11040">
    <property type="entry name" value="CYP7_CYP8-like"/>
    <property type="match status" value="1"/>
</dbReference>
<dbReference type="InterPro" id="IPR001128">
    <property type="entry name" value="Cyt_P450"/>
</dbReference>
<keyword evidence="4 5" id="KW-0408">Iron</keyword>